<protein>
    <submittedName>
        <fullName evidence="1">Uncharacterized protein</fullName>
    </submittedName>
</protein>
<gene>
    <name evidence="1" type="ORF">F5144DRAFT_563217</name>
</gene>
<dbReference type="Proteomes" id="UP000724584">
    <property type="component" value="Unassembled WGS sequence"/>
</dbReference>
<evidence type="ECO:0000313" key="1">
    <source>
        <dbReference type="EMBL" id="KAH6641334.1"/>
    </source>
</evidence>
<keyword evidence="2" id="KW-1185">Reference proteome</keyword>
<reference evidence="1 2" key="1">
    <citation type="journal article" date="2021" name="Nat. Commun.">
        <title>Genetic determinants of endophytism in the Arabidopsis root mycobiome.</title>
        <authorList>
            <person name="Mesny F."/>
            <person name="Miyauchi S."/>
            <person name="Thiergart T."/>
            <person name="Pickel B."/>
            <person name="Atanasova L."/>
            <person name="Karlsson M."/>
            <person name="Huettel B."/>
            <person name="Barry K.W."/>
            <person name="Haridas S."/>
            <person name="Chen C."/>
            <person name="Bauer D."/>
            <person name="Andreopoulos W."/>
            <person name="Pangilinan J."/>
            <person name="LaButti K."/>
            <person name="Riley R."/>
            <person name="Lipzen A."/>
            <person name="Clum A."/>
            <person name="Drula E."/>
            <person name="Henrissat B."/>
            <person name="Kohler A."/>
            <person name="Grigoriev I.V."/>
            <person name="Martin F.M."/>
            <person name="Hacquard S."/>
        </authorList>
    </citation>
    <scope>NUCLEOTIDE SEQUENCE [LARGE SCALE GENOMIC DNA]</scope>
    <source>
        <strain evidence="1 2">MPI-SDFR-AT-0079</strain>
    </source>
</reference>
<accession>A0ACB7PMP3</accession>
<comment type="caution">
    <text evidence="1">The sequence shown here is derived from an EMBL/GenBank/DDBJ whole genome shotgun (WGS) entry which is preliminary data.</text>
</comment>
<organism evidence="1 2">
    <name type="scientific">Chaetomium tenue</name>
    <dbReference type="NCBI Taxonomy" id="1854479"/>
    <lineage>
        <taxon>Eukaryota</taxon>
        <taxon>Fungi</taxon>
        <taxon>Dikarya</taxon>
        <taxon>Ascomycota</taxon>
        <taxon>Pezizomycotina</taxon>
        <taxon>Sordariomycetes</taxon>
        <taxon>Sordariomycetidae</taxon>
        <taxon>Sordariales</taxon>
        <taxon>Chaetomiaceae</taxon>
        <taxon>Chaetomium</taxon>
    </lineage>
</organism>
<evidence type="ECO:0000313" key="2">
    <source>
        <dbReference type="Proteomes" id="UP000724584"/>
    </source>
</evidence>
<dbReference type="EMBL" id="JAGIZQ010000002">
    <property type="protein sequence ID" value="KAH6641334.1"/>
    <property type="molecule type" value="Genomic_DNA"/>
</dbReference>
<name>A0ACB7PMP3_9PEZI</name>
<proteinExistence type="predicted"/>
<sequence>MPPRPTTIVSQPPLQTWRPPADPNKPLPCPYQKDFTVNITSHIPPAPFGGRDYGPGTRVAVTDQALRSLKQTELVMANPPLQPATPIAGTSATAATTPRTCTLLVTRPLAVVDGRGAQLAVCTIAPMPPKPSPGQALGQAPAVPAPFQAVAKIYDPLYYSFASKIAESVPCDVTWLADQDYSREAAAYQHLQNVKQTGAFAPRYFGSWTFTIGIRIGSTIQSRPVRLILIEYIQGPSLRELYSAARFDDAYRLEVLARVLDGDAKLRLSGIDQRDLAARNVVLKFPSGVTEEAQPKTMPRLVLIDYNSSVVYAKTIRGRGPCDGMTLPPNPMWLHWDDPLQEFWGWIPDEWQRKPRLRQEWLRKRFGGKDTVRSYAPVPDKLE</sequence>